<dbReference type="Gene3D" id="1.25.10.10">
    <property type="entry name" value="Leucine-rich Repeat Variant"/>
    <property type="match status" value="1"/>
</dbReference>
<protein>
    <submittedName>
        <fullName evidence="3">CLASP_N domain-containing protein</fullName>
    </submittedName>
</protein>
<dbReference type="InterPro" id="IPR024395">
    <property type="entry name" value="CLASP_N_dom"/>
</dbReference>
<keyword evidence="2" id="KW-1185">Reference proteome</keyword>
<evidence type="ECO:0000313" key="3">
    <source>
        <dbReference type="WBParaSite" id="ACAC_0000659401-mRNA-1"/>
    </source>
</evidence>
<dbReference type="Pfam" id="PF12348">
    <property type="entry name" value="CLASP_N"/>
    <property type="match status" value="1"/>
</dbReference>
<proteinExistence type="predicted"/>
<dbReference type="Proteomes" id="UP000035642">
    <property type="component" value="Unassembled WGS sequence"/>
</dbReference>
<dbReference type="InterPro" id="IPR011989">
    <property type="entry name" value="ARM-like"/>
</dbReference>
<dbReference type="SUPFAM" id="SSF48371">
    <property type="entry name" value="ARM repeat"/>
    <property type="match status" value="1"/>
</dbReference>
<evidence type="ECO:0000313" key="2">
    <source>
        <dbReference type="Proteomes" id="UP000035642"/>
    </source>
</evidence>
<evidence type="ECO:0000259" key="1">
    <source>
        <dbReference type="Pfam" id="PF12348"/>
    </source>
</evidence>
<organism evidence="2 3">
    <name type="scientific">Angiostrongylus cantonensis</name>
    <name type="common">Rat lungworm</name>
    <dbReference type="NCBI Taxonomy" id="6313"/>
    <lineage>
        <taxon>Eukaryota</taxon>
        <taxon>Metazoa</taxon>
        <taxon>Ecdysozoa</taxon>
        <taxon>Nematoda</taxon>
        <taxon>Chromadorea</taxon>
        <taxon>Rhabditida</taxon>
        <taxon>Rhabditina</taxon>
        <taxon>Rhabditomorpha</taxon>
        <taxon>Strongyloidea</taxon>
        <taxon>Metastrongylidae</taxon>
        <taxon>Angiostrongylus</taxon>
    </lineage>
</organism>
<reference evidence="2" key="1">
    <citation type="submission" date="2012-09" db="EMBL/GenBank/DDBJ databases">
        <authorList>
            <person name="Martin A.A."/>
        </authorList>
    </citation>
    <scope>NUCLEOTIDE SEQUENCE</scope>
</reference>
<dbReference type="STRING" id="6313.A0A0K0D934"/>
<feature type="domain" description="CLASP N-terminal" evidence="1">
    <location>
        <begin position="5"/>
        <end position="110"/>
    </location>
</feature>
<dbReference type="InterPro" id="IPR016024">
    <property type="entry name" value="ARM-type_fold"/>
</dbReference>
<sequence>MESIRKVLENVQGDWSQRVNSLKLLRSILINGGMDYESELLSSINSLEDALVTSVKDLRSQVCREACITVSFLCEKLEVSVVRLCEALLPATIGLIPNSAKIMSTSGITASHFIVKVSITTLGFCAMSRMLWCV</sequence>
<dbReference type="WBParaSite" id="ACAC_0000659401-mRNA-1">
    <property type="protein sequence ID" value="ACAC_0000659401-mRNA-1"/>
    <property type="gene ID" value="ACAC_0000659401"/>
</dbReference>
<name>A0A0K0D934_ANGCA</name>
<accession>A0A0K0D934</accession>
<dbReference type="AlphaFoldDB" id="A0A0K0D934"/>
<reference evidence="3" key="2">
    <citation type="submission" date="2017-02" db="UniProtKB">
        <authorList>
            <consortium name="WormBaseParasite"/>
        </authorList>
    </citation>
    <scope>IDENTIFICATION</scope>
</reference>